<dbReference type="Gene3D" id="3.30.1460.30">
    <property type="entry name" value="YgaC/TfoX-N like chaperone"/>
    <property type="match status" value="1"/>
</dbReference>
<organism evidence="2 3">
    <name type="scientific">Ramlibacter algicola</name>
    <dbReference type="NCBI Taxonomy" id="2795217"/>
    <lineage>
        <taxon>Bacteria</taxon>
        <taxon>Pseudomonadati</taxon>
        <taxon>Pseudomonadota</taxon>
        <taxon>Betaproteobacteria</taxon>
        <taxon>Burkholderiales</taxon>
        <taxon>Comamonadaceae</taxon>
        <taxon>Ramlibacter</taxon>
    </lineage>
</organism>
<comment type="caution">
    <text evidence="2">The sequence shown here is derived from an EMBL/GenBank/DDBJ whole genome shotgun (WGS) entry which is preliminary data.</text>
</comment>
<evidence type="ECO:0000313" key="3">
    <source>
        <dbReference type="Proteomes" id="UP000617041"/>
    </source>
</evidence>
<dbReference type="SUPFAM" id="SSF159894">
    <property type="entry name" value="YgaC/TfoX-N like"/>
    <property type="match status" value="1"/>
</dbReference>
<reference evidence="2" key="1">
    <citation type="submission" date="2020-12" db="EMBL/GenBank/DDBJ databases">
        <title>Ramlibacter sp. nov., isolated from a freshwater alga, Cryptomonas.</title>
        <authorList>
            <person name="Kim H.M."/>
            <person name="Jeon C.O."/>
        </authorList>
    </citation>
    <scope>NUCLEOTIDE SEQUENCE</scope>
    <source>
        <strain evidence="2">CrO1</strain>
    </source>
</reference>
<dbReference type="Pfam" id="PF04993">
    <property type="entry name" value="TfoX_N"/>
    <property type="match status" value="1"/>
</dbReference>
<feature type="domain" description="TfoX N-terminal" evidence="1">
    <location>
        <begin position="19"/>
        <end position="72"/>
    </location>
</feature>
<sequence length="113" mass="12221">MASDASFVQYVCDQAGLGARVTTKRMFGEYALYVDGKVSAFVCDNRVFLKPTAEGRALLPDLPGGAPYPQAKAHIQADLLLDDPPLWRRALLVTADALPLPKPKKPRAAAAKR</sequence>
<name>A0A934PZA4_9BURK</name>
<protein>
    <submittedName>
        <fullName evidence="2">TfoX/Sxy family protein</fullName>
    </submittedName>
</protein>
<evidence type="ECO:0000313" key="2">
    <source>
        <dbReference type="EMBL" id="MBK0391409.1"/>
    </source>
</evidence>
<dbReference type="AlphaFoldDB" id="A0A934PZA4"/>
<evidence type="ECO:0000259" key="1">
    <source>
        <dbReference type="Pfam" id="PF04993"/>
    </source>
</evidence>
<gene>
    <name evidence="2" type="ORF">I8E28_02290</name>
</gene>
<dbReference type="EMBL" id="JAEDAO010000001">
    <property type="protein sequence ID" value="MBK0391409.1"/>
    <property type="molecule type" value="Genomic_DNA"/>
</dbReference>
<proteinExistence type="predicted"/>
<accession>A0A934PZA4</accession>
<dbReference type="InterPro" id="IPR007076">
    <property type="entry name" value="TfoX_N"/>
</dbReference>
<dbReference type="RefSeq" id="WP_200786231.1">
    <property type="nucleotide sequence ID" value="NZ_JAEDAO010000001.1"/>
</dbReference>
<dbReference type="Proteomes" id="UP000617041">
    <property type="component" value="Unassembled WGS sequence"/>
</dbReference>
<keyword evidence="3" id="KW-1185">Reference proteome</keyword>